<dbReference type="Proteomes" id="UP001303473">
    <property type="component" value="Unassembled WGS sequence"/>
</dbReference>
<keyword evidence="9" id="KW-0496">Mitochondrion</keyword>
<dbReference type="FunFam" id="3.40.50.1100:FF:000096">
    <property type="entry name" value="Related to cysteine synthase"/>
    <property type="match status" value="1"/>
</dbReference>
<evidence type="ECO:0000256" key="8">
    <source>
        <dbReference type="ARBA" id="ARBA00022989"/>
    </source>
</evidence>
<evidence type="ECO:0000256" key="12">
    <source>
        <dbReference type="ARBA" id="ARBA00072090"/>
    </source>
</evidence>
<sequence>MSLSDHPRAYGTAALITAFVAGIAVTLGFKDLYPDVEKRYQRKKAEARLRRGSLFIPDEPVRLEDHESALASPASSPSNIFEEGWVEGIEGAIGNTPLVLIRSLSAATGCLVLAKAEFLNAAGNSPKDRVALNMIRDAEAQGLLVPFRGDTIYEGTVGSTGISIAALARARGYKAHICMPDDQSVEKVNLLTHLGAVVERVPVQPITSPEHFVNVARRRAKEHTASAETESKGFFADQFESEANWQAHYRGTGPEIWRQTGGRIDAFVSGAGTGGTIAGNARYLKEMKKEDVKIVLADPHGSGLYNRIRHGVMYSPTEREGTRRRQQVDTLVEGIGINRVTANLESGRELIDDAVRVTDEQALKMARWLVEHDGIFAGSSTAVNCVAAVVTAMKLPKGSMVVTVLCDSGTRHLSKFYKQITEMGLEEKTDEMQSDDLLATLGLQDLRRKE</sequence>
<evidence type="ECO:0000256" key="15">
    <source>
        <dbReference type="ARBA" id="ARBA00079149"/>
    </source>
</evidence>
<keyword evidence="8 16" id="KW-1133">Transmembrane helix</keyword>
<evidence type="ECO:0000256" key="3">
    <source>
        <dbReference type="ARBA" id="ARBA00007103"/>
    </source>
</evidence>
<dbReference type="Pfam" id="PF00291">
    <property type="entry name" value="PALP"/>
    <property type="match status" value="1"/>
</dbReference>
<evidence type="ECO:0000256" key="2">
    <source>
        <dbReference type="ARBA" id="ARBA00004572"/>
    </source>
</evidence>
<evidence type="ECO:0000256" key="11">
    <source>
        <dbReference type="ARBA" id="ARBA00047931"/>
    </source>
</evidence>
<proteinExistence type="inferred from homology"/>
<evidence type="ECO:0000313" key="18">
    <source>
        <dbReference type="EMBL" id="KAK3945417.1"/>
    </source>
</evidence>
<dbReference type="EMBL" id="MU853755">
    <property type="protein sequence ID" value="KAK3945417.1"/>
    <property type="molecule type" value="Genomic_DNA"/>
</dbReference>
<evidence type="ECO:0000256" key="7">
    <source>
        <dbReference type="ARBA" id="ARBA00022787"/>
    </source>
</evidence>
<dbReference type="InterPro" id="IPR001926">
    <property type="entry name" value="TrpB-like_PALP"/>
</dbReference>
<dbReference type="AlphaFoldDB" id="A0AAN6NKS8"/>
<evidence type="ECO:0000259" key="17">
    <source>
        <dbReference type="Pfam" id="PF00291"/>
    </source>
</evidence>
<keyword evidence="7" id="KW-1000">Mitochondrion outer membrane</keyword>
<accession>A0AAN6NKS8</accession>
<dbReference type="Gene3D" id="3.40.50.1100">
    <property type="match status" value="2"/>
</dbReference>
<evidence type="ECO:0000313" key="19">
    <source>
        <dbReference type="Proteomes" id="UP001303473"/>
    </source>
</evidence>
<dbReference type="GO" id="GO:0005741">
    <property type="term" value="C:mitochondrial outer membrane"/>
    <property type="evidence" value="ECO:0007669"/>
    <property type="project" value="UniProtKB-SubCell"/>
</dbReference>
<dbReference type="CDD" id="cd01561">
    <property type="entry name" value="CBS_like"/>
    <property type="match status" value="1"/>
</dbReference>
<feature type="domain" description="Tryptophan synthase beta chain-like PALP" evidence="17">
    <location>
        <begin position="89"/>
        <end position="407"/>
    </location>
</feature>
<dbReference type="GO" id="GO:0004124">
    <property type="term" value="F:cysteine synthase activity"/>
    <property type="evidence" value="ECO:0007669"/>
    <property type="project" value="UniProtKB-EC"/>
</dbReference>
<feature type="transmembrane region" description="Helical" evidence="16">
    <location>
        <begin position="12"/>
        <end position="33"/>
    </location>
</feature>
<organism evidence="18 19">
    <name type="scientific">Diplogelasinospora grovesii</name>
    <dbReference type="NCBI Taxonomy" id="303347"/>
    <lineage>
        <taxon>Eukaryota</taxon>
        <taxon>Fungi</taxon>
        <taxon>Dikarya</taxon>
        <taxon>Ascomycota</taxon>
        <taxon>Pezizomycotina</taxon>
        <taxon>Sordariomycetes</taxon>
        <taxon>Sordariomycetidae</taxon>
        <taxon>Sordariales</taxon>
        <taxon>Diplogelasinosporaceae</taxon>
        <taxon>Diplogelasinospora</taxon>
    </lineage>
</organism>
<comment type="cofactor">
    <cofactor evidence="1">
        <name>pyridoxal 5'-phosphate</name>
        <dbReference type="ChEBI" id="CHEBI:597326"/>
    </cofactor>
</comment>
<dbReference type="SUPFAM" id="SSF53686">
    <property type="entry name" value="Tryptophan synthase beta subunit-like PLP-dependent enzymes"/>
    <property type="match status" value="1"/>
</dbReference>
<comment type="subcellular location">
    <subcellularLocation>
        <location evidence="2">Mitochondrion outer membrane</location>
        <topology evidence="2">Single-pass membrane protein</topology>
    </subcellularLocation>
</comment>
<dbReference type="PANTHER" id="PTHR10314">
    <property type="entry name" value="CYSTATHIONINE BETA-SYNTHASE"/>
    <property type="match status" value="1"/>
</dbReference>
<name>A0AAN6NKS8_9PEZI</name>
<evidence type="ECO:0000256" key="6">
    <source>
        <dbReference type="ARBA" id="ARBA00022692"/>
    </source>
</evidence>
<dbReference type="InterPro" id="IPR001216">
    <property type="entry name" value="P-phosphate_BS"/>
</dbReference>
<dbReference type="EC" id="2.5.1.47" evidence="4"/>
<keyword evidence="6 16" id="KW-0812">Transmembrane</keyword>
<dbReference type="PROSITE" id="PS00901">
    <property type="entry name" value="CYS_SYNTHASE"/>
    <property type="match status" value="1"/>
</dbReference>
<reference evidence="19" key="1">
    <citation type="journal article" date="2023" name="Mol. Phylogenet. Evol.">
        <title>Genome-scale phylogeny and comparative genomics of the fungal order Sordariales.</title>
        <authorList>
            <person name="Hensen N."/>
            <person name="Bonometti L."/>
            <person name="Westerberg I."/>
            <person name="Brannstrom I.O."/>
            <person name="Guillou S."/>
            <person name="Cros-Aarteil S."/>
            <person name="Calhoun S."/>
            <person name="Haridas S."/>
            <person name="Kuo A."/>
            <person name="Mondo S."/>
            <person name="Pangilinan J."/>
            <person name="Riley R."/>
            <person name="LaButti K."/>
            <person name="Andreopoulos B."/>
            <person name="Lipzen A."/>
            <person name="Chen C."/>
            <person name="Yan M."/>
            <person name="Daum C."/>
            <person name="Ng V."/>
            <person name="Clum A."/>
            <person name="Steindorff A."/>
            <person name="Ohm R.A."/>
            <person name="Martin F."/>
            <person name="Silar P."/>
            <person name="Natvig D.O."/>
            <person name="Lalanne C."/>
            <person name="Gautier V."/>
            <person name="Ament-Velasquez S.L."/>
            <person name="Kruys A."/>
            <person name="Hutchinson M.I."/>
            <person name="Powell A.J."/>
            <person name="Barry K."/>
            <person name="Miller A.N."/>
            <person name="Grigoriev I.V."/>
            <person name="Debuchy R."/>
            <person name="Gladieux P."/>
            <person name="Hiltunen Thoren M."/>
            <person name="Johannesson H."/>
        </authorList>
    </citation>
    <scope>NUCLEOTIDE SEQUENCE [LARGE SCALE GENOMIC DNA]</scope>
    <source>
        <strain evidence="19">CBS 340.73</strain>
    </source>
</reference>
<dbReference type="InterPro" id="IPR050214">
    <property type="entry name" value="Cys_Synth/Cystath_Beta-Synth"/>
</dbReference>
<evidence type="ECO:0000256" key="16">
    <source>
        <dbReference type="SAM" id="Phobius"/>
    </source>
</evidence>
<evidence type="ECO:0000256" key="1">
    <source>
        <dbReference type="ARBA" id="ARBA00001933"/>
    </source>
</evidence>
<evidence type="ECO:0000256" key="9">
    <source>
        <dbReference type="ARBA" id="ARBA00023128"/>
    </source>
</evidence>
<gene>
    <name evidence="18" type="ORF">QBC46DRAFT_372183</name>
</gene>
<evidence type="ECO:0000256" key="5">
    <source>
        <dbReference type="ARBA" id="ARBA00022679"/>
    </source>
</evidence>
<comment type="similarity">
    <text evidence="3">Belongs to the cysteine synthase/cystathionine beta-synthase family.</text>
</comment>
<keyword evidence="19" id="KW-1185">Reference proteome</keyword>
<dbReference type="InterPro" id="IPR036052">
    <property type="entry name" value="TrpB-like_PALP_sf"/>
</dbReference>
<evidence type="ECO:0000256" key="14">
    <source>
        <dbReference type="ARBA" id="ARBA00078545"/>
    </source>
</evidence>
<comment type="catalytic activity">
    <reaction evidence="11">
        <text>O-acetyl-L-serine + hydrogen sulfide = L-cysteine + acetate</text>
        <dbReference type="Rhea" id="RHEA:14829"/>
        <dbReference type="ChEBI" id="CHEBI:29919"/>
        <dbReference type="ChEBI" id="CHEBI:30089"/>
        <dbReference type="ChEBI" id="CHEBI:35235"/>
        <dbReference type="ChEBI" id="CHEBI:58340"/>
        <dbReference type="EC" id="2.5.1.47"/>
    </reaction>
</comment>
<evidence type="ECO:0000256" key="10">
    <source>
        <dbReference type="ARBA" id="ARBA00023136"/>
    </source>
</evidence>
<evidence type="ECO:0000256" key="13">
    <source>
        <dbReference type="ARBA" id="ARBA00078263"/>
    </source>
</evidence>
<dbReference type="GO" id="GO:0006535">
    <property type="term" value="P:cysteine biosynthetic process from serine"/>
    <property type="evidence" value="ECO:0007669"/>
    <property type="project" value="InterPro"/>
</dbReference>
<keyword evidence="10 16" id="KW-0472">Membrane</keyword>
<evidence type="ECO:0000256" key="4">
    <source>
        <dbReference type="ARBA" id="ARBA00012681"/>
    </source>
</evidence>
<comment type="caution">
    <text evidence="18">The sequence shown here is derived from an EMBL/GenBank/DDBJ whole genome shotgun (WGS) entry which is preliminary data.</text>
</comment>
<keyword evidence="5" id="KW-0808">Transferase</keyword>
<protein>
    <recommendedName>
        <fullName evidence="12">Cysteine synthase 2</fullName>
        <ecNumber evidence="4">2.5.1.47</ecNumber>
    </recommendedName>
    <alternativeName>
        <fullName evidence="14">Cysteine synthase-like protein</fullName>
    </alternativeName>
    <alternativeName>
        <fullName evidence="13">O-acetylserine (thiol)-lyase 2</fullName>
    </alternativeName>
    <alternativeName>
        <fullName evidence="15">O-acetylserine sulfhydrylase 2</fullName>
    </alternativeName>
</protein>